<dbReference type="EMBL" id="JADGJQ010000006">
    <property type="protein sequence ID" value="KAJ3183384.1"/>
    <property type="molecule type" value="Genomic_DNA"/>
</dbReference>
<evidence type="ECO:0000313" key="1">
    <source>
        <dbReference type="EMBL" id="KAJ3183384.1"/>
    </source>
</evidence>
<organism evidence="1 2">
    <name type="scientific">Geranomyces variabilis</name>
    <dbReference type="NCBI Taxonomy" id="109894"/>
    <lineage>
        <taxon>Eukaryota</taxon>
        <taxon>Fungi</taxon>
        <taxon>Fungi incertae sedis</taxon>
        <taxon>Chytridiomycota</taxon>
        <taxon>Chytridiomycota incertae sedis</taxon>
        <taxon>Chytridiomycetes</taxon>
        <taxon>Spizellomycetales</taxon>
        <taxon>Powellomycetaceae</taxon>
        <taxon>Geranomyces</taxon>
    </lineage>
</organism>
<keyword evidence="2" id="KW-1185">Reference proteome</keyword>
<dbReference type="Proteomes" id="UP001212152">
    <property type="component" value="Unassembled WGS sequence"/>
</dbReference>
<sequence>MQMVIELGRYTLPLKTPLREIVIVHPDPQFHADVRALESYIVKELNIRTVTFTACMRGN</sequence>
<gene>
    <name evidence="1" type="ORF">HDU87_006703</name>
</gene>
<reference evidence="1" key="1">
    <citation type="submission" date="2020-05" db="EMBL/GenBank/DDBJ databases">
        <title>Phylogenomic resolution of chytrid fungi.</title>
        <authorList>
            <person name="Stajich J.E."/>
            <person name="Amses K."/>
            <person name="Simmons R."/>
            <person name="Seto K."/>
            <person name="Myers J."/>
            <person name="Bonds A."/>
            <person name="Quandt C.A."/>
            <person name="Barry K."/>
            <person name="Liu P."/>
            <person name="Grigoriev I."/>
            <person name="Longcore J.E."/>
            <person name="James T.Y."/>
        </authorList>
    </citation>
    <scope>NUCLEOTIDE SEQUENCE</scope>
    <source>
        <strain evidence="1">JEL0379</strain>
    </source>
</reference>
<dbReference type="AlphaFoldDB" id="A0AAD5XUX2"/>
<comment type="caution">
    <text evidence="1">The sequence shown here is derived from an EMBL/GenBank/DDBJ whole genome shotgun (WGS) entry which is preliminary data.</text>
</comment>
<proteinExistence type="predicted"/>
<accession>A0AAD5XUX2</accession>
<protein>
    <submittedName>
        <fullName evidence="1">Uncharacterized protein</fullName>
    </submittedName>
</protein>
<evidence type="ECO:0000313" key="2">
    <source>
        <dbReference type="Proteomes" id="UP001212152"/>
    </source>
</evidence>
<name>A0AAD5XUX2_9FUNG</name>